<gene>
    <name evidence="2" type="ORF">DFR57_111141</name>
</gene>
<keyword evidence="1" id="KW-1133">Transmembrane helix</keyword>
<organism evidence="2 3">
    <name type="scientific">Saliterribacillus persicus</name>
    <dbReference type="NCBI Taxonomy" id="930114"/>
    <lineage>
        <taxon>Bacteria</taxon>
        <taxon>Bacillati</taxon>
        <taxon>Bacillota</taxon>
        <taxon>Bacilli</taxon>
        <taxon>Bacillales</taxon>
        <taxon>Bacillaceae</taxon>
        <taxon>Saliterribacillus</taxon>
    </lineage>
</organism>
<keyword evidence="3" id="KW-1185">Reference proteome</keyword>
<sequence length="186" mass="20960">MLKKQTVWLLTMLSLMVVLSVYYMYAPKEGDFTYLEDDNMTQPLTNTNETTAEGITETDAENELISATNTDQYFTAVRLEVTNQRSMEKERLEEIVASSDTTSEEKSSAYEAMKEIEAVEAKEVILEEAIRASQGFDEVLVRNVEDETIVVTVKADSLSKTDANKIIQETKSEFGPINVEVTYQPS</sequence>
<dbReference type="AlphaFoldDB" id="A0A368XDV6"/>
<dbReference type="InterPro" id="IPR024232">
    <property type="entry name" value="SpoIIIAH"/>
</dbReference>
<accession>A0A368XDV6</accession>
<dbReference type="EMBL" id="QPJJ01000011">
    <property type="protein sequence ID" value="RCW65406.1"/>
    <property type="molecule type" value="Genomic_DNA"/>
</dbReference>
<protein>
    <submittedName>
        <fullName evidence="2">Stage III sporulation protein AH</fullName>
    </submittedName>
</protein>
<proteinExistence type="predicted"/>
<dbReference type="Gene3D" id="1.10.287.4300">
    <property type="entry name" value="Stage III sporulation protein AH-like"/>
    <property type="match status" value="1"/>
</dbReference>
<keyword evidence="1" id="KW-0812">Transmembrane</keyword>
<evidence type="ECO:0000256" key="1">
    <source>
        <dbReference type="SAM" id="Phobius"/>
    </source>
</evidence>
<evidence type="ECO:0000313" key="3">
    <source>
        <dbReference type="Proteomes" id="UP000252585"/>
    </source>
</evidence>
<reference evidence="2 3" key="1">
    <citation type="submission" date="2018-07" db="EMBL/GenBank/DDBJ databases">
        <title>Genomic Encyclopedia of Type Strains, Phase IV (KMG-IV): sequencing the most valuable type-strain genomes for metagenomic binning, comparative biology and taxonomic classification.</title>
        <authorList>
            <person name="Goeker M."/>
        </authorList>
    </citation>
    <scope>NUCLEOTIDE SEQUENCE [LARGE SCALE GENOMIC DNA]</scope>
    <source>
        <strain evidence="2 3">DSM 27696</strain>
    </source>
</reference>
<dbReference type="RefSeq" id="WP_114353690.1">
    <property type="nucleotide sequence ID" value="NZ_QPJJ01000011.1"/>
</dbReference>
<comment type="caution">
    <text evidence="2">The sequence shown here is derived from an EMBL/GenBank/DDBJ whole genome shotgun (WGS) entry which is preliminary data.</text>
</comment>
<dbReference type="OrthoDB" id="2939102at2"/>
<dbReference type="Pfam" id="PF12685">
    <property type="entry name" value="SpoIIIAH"/>
    <property type="match status" value="1"/>
</dbReference>
<keyword evidence="1" id="KW-0472">Membrane</keyword>
<feature type="transmembrane region" description="Helical" evidence="1">
    <location>
        <begin position="7"/>
        <end position="25"/>
    </location>
</feature>
<name>A0A368XDV6_9BACI</name>
<evidence type="ECO:0000313" key="2">
    <source>
        <dbReference type="EMBL" id="RCW65406.1"/>
    </source>
</evidence>
<dbReference type="Proteomes" id="UP000252585">
    <property type="component" value="Unassembled WGS sequence"/>
</dbReference>
<dbReference type="InterPro" id="IPR038503">
    <property type="entry name" value="SpoIIIAH_sf"/>
</dbReference>